<dbReference type="EMBL" id="JACHLN010000001">
    <property type="protein sequence ID" value="MBB4838509.1"/>
    <property type="molecule type" value="Genomic_DNA"/>
</dbReference>
<dbReference type="SMART" id="SM00839">
    <property type="entry name" value="ELFV_dehydrog"/>
    <property type="match status" value="1"/>
</dbReference>
<dbReference type="PIRSF" id="PIRSF000188">
    <property type="entry name" value="Phe_leu_dh"/>
    <property type="match status" value="1"/>
</dbReference>
<comment type="caution">
    <text evidence="8">The sequence shown here is derived from an EMBL/GenBank/DDBJ whole genome shotgun (WGS) entry which is preliminary data.</text>
</comment>
<evidence type="ECO:0000256" key="3">
    <source>
        <dbReference type="ARBA" id="ARBA00023027"/>
    </source>
</evidence>
<dbReference type="AlphaFoldDB" id="A0A7W7K060"/>
<dbReference type="GO" id="GO:0050049">
    <property type="term" value="F:L-leucine dehydrogenase activity"/>
    <property type="evidence" value="ECO:0007669"/>
    <property type="project" value="UniProtKB-EC"/>
</dbReference>
<dbReference type="EC" id="1.4.1.9" evidence="8"/>
<evidence type="ECO:0000256" key="4">
    <source>
        <dbReference type="PIRSR" id="PIRSR000188-1"/>
    </source>
</evidence>
<proteinExistence type="inferred from homology"/>
<dbReference type="InterPro" id="IPR016211">
    <property type="entry name" value="Glu/Phe/Leu/Val/Trp_DH_bac/arc"/>
</dbReference>
<reference evidence="8 9" key="1">
    <citation type="submission" date="2020-08" db="EMBL/GenBank/DDBJ databases">
        <title>Functional genomics of gut bacteria from endangered species of beetles.</title>
        <authorList>
            <person name="Carlos-Shanley C."/>
        </authorList>
    </citation>
    <scope>NUCLEOTIDE SEQUENCE [LARGE SCALE GENOMIC DNA]</scope>
    <source>
        <strain evidence="8 9">S00224</strain>
    </source>
</reference>
<sequence length="355" mass="36954">MVDAPQVTATPPESVHVLRDEESGLDGVIVLHSSRRGLAAGGCRLWRYGDHAALVGDAMRLAEGMTYKNAMADLPLGGGKAVLNLPQGDFDRRKLFAAFGRAVARLDGNYVTAEDVGTSVADMEAVRGETRHVAGLPPRDGRPGGDPSPWTARGVFLAMEEAARRQLGSELKGLRVAVQGLGHVGSALCGMLHEAGARLIVAEPRPGVAAEVACRCDAEIMGRDSILDARCQIFAPCALGGVIDGDAVARLRARIVCGAANNVLATPEDGDRLADRGILYAPDYVVNAGGIISVAGEYLGWSVDEVAARVHATGLRLGAVLAYAGREGLAPHRAADALARARITAAPLAPVREAA</sequence>
<comment type="similarity">
    <text evidence="1 6">Belongs to the Glu/Leu/Phe/Val dehydrogenases family.</text>
</comment>
<feature type="domain" description="Glutamate/phenylalanine/leucine/valine/L-tryptophan dehydrogenase C-terminal" evidence="7">
    <location>
        <begin position="145"/>
        <end position="346"/>
    </location>
</feature>
<dbReference type="GO" id="GO:0000166">
    <property type="term" value="F:nucleotide binding"/>
    <property type="evidence" value="ECO:0007669"/>
    <property type="project" value="UniProtKB-KW"/>
</dbReference>
<keyword evidence="9" id="KW-1185">Reference proteome</keyword>
<gene>
    <name evidence="8" type="ORF">HNP52_001560</name>
</gene>
<dbReference type="Gene3D" id="3.40.50.10860">
    <property type="entry name" value="Leucine Dehydrogenase, chain A, domain 1"/>
    <property type="match status" value="1"/>
</dbReference>
<keyword evidence="5" id="KW-0547">Nucleotide-binding</keyword>
<evidence type="ECO:0000256" key="1">
    <source>
        <dbReference type="ARBA" id="ARBA00006382"/>
    </source>
</evidence>
<evidence type="ECO:0000256" key="2">
    <source>
        <dbReference type="ARBA" id="ARBA00023002"/>
    </source>
</evidence>
<dbReference type="InterPro" id="IPR046346">
    <property type="entry name" value="Aminoacid_DH-like_N_sf"/>
</dbReference>
<dbReference type="RefSeq" id="WP_184164762.1">
    <property type="nucleotide sequence ID" value="NZ_JACHLN010000001.1"/>
</dbReference>
<dbReference type="SUPFAM" id="SSF51735">
    <property type="entry name" value="NAD(P)-binding Rossmann-fold domains"/>
    <property type="match status" value="1"/>
</dbReference>
<evidence type="ECO:0000259" key="7">
    <source>
        <dbReference type="SMART" id="SM00839"/>
    </source>
</evidence>
<dbReference type="Pfam" id="PF02812">
    <property type="entry name" value="ELFV_dehydrog_N"/>
    <property type="match status" value="1"/>
</dbReference>
<evidence type="ECO:0000313" key="8">
    <source>
        <dbReference type="EMBL" id="MBB4838509.1"/>
    </source>
</evidence>
<dbReference type="PRINTS" id="PR00082">
    <property type="entry name" value="GLFDHDRGNASE"/>
</dbReference>
<accession>A0A7W7K060</accession>
<dbReference type="PANTHER" id="PTHR42722">
    <property type="entry name" value="LEUCINE DEHYDROGENASE"/>
    <property type="match status" value="1"/>
</dbReference>
<evidence type="ECO:0000256" key="6">
    <source>
        <dbReference type="RuleBase" id="RU004417"/>
    </source>
</evidence>
<keyword evidence="3 5" id="KW-0520">NAD</keyword>
<dbReference type="InterPro" id="IPR006097">
    <property type="entry name" value="Glu/Leu/Phe/Val/Trp_DH_dimer"/>
</dbReference>
<dbReference type="CDD" id="cd01075">
    <property type="entry name" value="NAD_bind_Leu_Phe_Val_DH"/>
    <property type="match status" value="1"/>
</dbReference>
<dbReference type="Gene3D" id="3.40.50.720">
    <property type="entry name" value="NAD(P)-binding Rossmann-like Domain"/>
    <property type="match status" value="1"/>
</dbReference>
<dbReference type="InterPro" id="IPR006096">
    <property type="entry name" value="Glu/Leu/Phe/Val/Trp_DH_C"/>
</dbReference>
<evidence type="ECO:0000256" key="5">
    <source>
        <dbReference type="PIRSR" id="PIRSR000188-2"/>
    </source>
</evidence>
<dbReference type="InterPro" id="IPR036291">
    <property type="entry name" value="NAD(P)-bd_dom_sf"/>
</dbReference>
<dbReference type="GO" id="GO:0006520">
    <property type="term" value="P:amino acid metabolic process"/>
    <property type="evidence" value="ECO:0007669"/>
    <property type="project" value="InterPro"/>
</dbReference>
<evidence type="ECO:0000313" key="9">
    <source>
        <dbReference type="Proteomes" id="UP000575241"/>
    </source>
</evidence>
<dbReference type="SUPFAM" id="SSF53223">
    <property type="entry name" value="Aminoacid dehydrogenase-like, N-terminal domain"/>
    <property type="match status" value="1"/>
</dbReference>
<feature type="active site" description="Proton donor/acceptor" evidence="4">
    <location>
        <position position="80"/>
    </location>
</feature>
<dbReference type="PANTHER" id="PTHR42722:SF1">
    <property type="entry name" value="VALINE DEHYDROGENASE"/>
    <property type="match status" value="1"/>
</dbReference>
<organism evidence="8 9">
    <name type="scientific">Sphingomonas kyeonggiensis</name>
    <dbReference type="NCBI Taxonomy" id="1268553"/>
    <lineage>
        <taxon>Bacteria</taxon>
        <taxon>Pseudomonadati</taxon>
        <taxon>Pseudomonadota</taxon>
        <taxon>Alphaproteobacteria</taxon>
        <taxon>Sphingomonadales</taxon>
        <taxon>Sphingomonadaceae</taxon>
        <taxon>Sphingomonas</taxon>
    </lineage>
</organism>
<protein>
    <submittedName>
        <fullName evidence="8">Leucine dehydrogenase</fullName>
        <ecNumber evidence="8">1.4.1.9</ecNumber>
    </submittedName>
</protein>
<keyword evidence="2 6" id="KW-0560">Oxidoreductase</keyword>
<dbReference type="InterPro" id="IPR006095">
    <property type="entry name" value="Glu/Leu/Phe/Val/Trp_DH"/>
</dbReference>
<dbReference type="Pfam" id="PF00208">
    <property type="entry name" value="ELFV_dehydrog"/>
    <property type="match status" value="2"/>
</dbReference>
<dbReference type="Proteomes" id="UP000575241">
    <property type="component" value="Unassembled WGS sequence"/>
</dbReference>
<name>A0A7W7K060_9SPHN</name>
<feature type="binding site" evidence="5">
    <location>
        <begin position="180"/>
        <end position="185"/>
    </location>
    <ligand>
        <name>NAD(+)</name>
        <dbReference type="ChEBI" id="CHEBI:57540"/>
    </ligand>
</feature>